<sequence>MGVITFYPMGFQLWMSFTNYGIRNLRFDAPPPDWVGLANYVRILTTNLGLGNFSFWRVLGFNLFWAFSNVIIHVTLGIMIAVVLNTAGLWFKRIYRVIYILPIVIPQIIVANVFRNMFVPDWGALNQGLALIGSLFGLSPDLFHIRWIAQLGYPISGIPLTLSYFALLITNIWLGWPFMTIVATGALQSIPHELYGAADIDGASGLQKFWRITLPLIRPAMVPAAVYGLVVTFNLFTLIYFLSGGGPLRETEILLTVAFRLVNEQRLYGLAAAFSVYIFFVLLGLTLLTNYITRATESYEI</sequence>
<dbReference type="InterPro" id="IPR051393">
    <property type="entry name" value="ABC_transporter_permease"/>
</dbReference>
<dbReference type="GO" id="GO:0055085">
    <property type="term" value="P:transmembrane transport"/>
    <property type="evidence" value="ECO:0007669"/>
    <property type="project" value="InterPro"/>
</dbReference>
<feature type="transmembrane region" description="Helical" evidence="7">
    <location>
        <begin position="63"/>
        <end position="85"/>
    </location>
</feature>
<keyword evidence="2 7" id="KW-0813">Transport</keyword>
<dbReference type="AlphaFoldDB" id="A0A6V8Q3W1"/>
<dbReference type="Pfam" id="PF00528">
    <property type="entry name" value="BPD_transp_1"/>
    <property type="match status" value="1"/>
</dbReference>
<feature type="transmembrane region" description="Helical" evidence="7">
    <location>
        <begin position="267"/>
        <end position="292"/>
    </location>
</feature>
<evidence type="ECO:0000256" key="6">
    <source>
        <dbReference type="ARBA" id="ARBA00023136"/>
    </source>
</evidence>
<evidence type="ECO:0000256" key="7">
    <source>
        <dbReference type="RuleBase" id="RU363032"/>
    </source>
</evidence>
<dbReference type="CDD" id="cd06261">
    <property type="entry name" value="TM_PBP2"/>
    <property type="match status" value="1"/>
</dbReference>
<feature type="transmembrane region" description="Helical" evidence="7">
    <location>
        <begin position="124"/>
        <end position="143"/>
    </location>
</feature>
<dbReference type="PROSITE" id="PS50928">
    <property type="entry name" value="ABC_TM1"/>
    <property type="match status" value="1"/>
</dbReference>
<feature type="transmembrane region" description="Helical" evidence="7">
    <location>
        <begin position="224"/>
        <end position="246"/>
    </location>
</feature>
<evidence type="ECO:0000256" key="2">
    <source>
        <dbReference type="ARBA" id="ARBA00022448"/>
    </source>
</evidence>
<evidence type="ECO:0000259" key="8">
    <source>
        <dbReference type="PROSITE" id="PS50928"/>
    </source>
</evidence>
<dbReference type="Gene3D" id="1.10.3720.10">
    <property type="entry name" value="MetI-like"/>
    <property type="match status" value="1"/>
</dbReference>
<feature type="transmembrane region" description="Helical" evidence="7">
    <location>
        <begin position="155"/>
        <end position="176"/>
    </location>
</feature>
<name>A0A6V8Q3W1_9ACTN</name>
<accession>A0A6V8Q3W1</accession>
<feature type="transmembrane region" description="Helical" evidence="7">
    <location>
        <begin position="97"/>
        <end position="118"/>
    </location>
</feature>
<dbReference type="InterPro" id="IPR035906">
    <property type="entry name" value="MetI-like_sf"/>
</dbReference>
<evidence type="ECO:0000256" key="1">
    <source>
        <dbReference type="ARBA" id="ARBA00004651"/>
    </source>
</evidence>
<evidence type="ECO:0000256" key="5">
    <source>
        <dbReference type="ARBA" id="ARBA00022989"/>
    </source>
</evidence>
<dbReference type="PANTHER" id="PTHR30193:SF41">
    <property type="entry name" value="DIACETYLCHITOBIOSE UPTAKE SYSTEM PERMEASE PROTEIN NGCF"/>
    <property type="match status" value="1"/>
</dbReference>
<dbReference type="SUPFAM" id="SSF161098">
    <property type="entry name" value="MetI-like"/>
    <property type="match status" value="1"/>
</dbReference>
<comment type="similarity">
    <text evidence="7">Belongs to the binding-protein-dependent transport system permease family.</text>
</comment>
<gene>
    <name evidence="9" type="ORF">HKBW3S47_01160</name>
</gene>
<proteinExistence type="inferred from homology"/>
<feature type="domain" description="ABC transmembrane type-1" evidence="8">
    <location>
        <begin position="59"/>
        <end position="289"/>
    </location>
</feature>
<organism evidence="9">
    <name type="scientific">Candidatus Hakubella thermalkaliphila</name>
    <dbReference type="NCBI Taxonomy" id="2754717"/>
    <lineage>
        <taxon>Bacteria</taxon>
        <taxon>Bacillati</taxon>
        <taxon>Actinomycetota</taxon>
        <taxon>Actinomycetota incertae sedis</taxon>
        <taxon>Candidatus Hakubellales</taxon>
        <taxon>Candidatus Hakubellaceae</taxon>
        <taxon>Candidatus Hakubella</taxon>
    </lineage>
</organism>
<keyword evidence="3" id="KW-1003">Cell membrane</keyword>
<comment type="caution">
    <text evidence="9">The sequence shown here is derived from an EMBL/GenBank/DDBJ whole genome shotgun (WGS) entry which is preliminary data.</text>
</comment>
<keyword evidence="5 7" id="KW-1133">Transmembrane helix</keyword>
<keyword evidence="4 7" id="KW-0812">Transmembrane</keyword>
<dbReference type="PANTHER" id="PTHR30193">
    <property type="entry name" value="ABC TRANSPORTER PERMEASE PROTEIN"/>
    <property type="match status" value="1"/>
</dbReference>
<dbReference type="GO" id="GO:0005886">
    <property type="term" value="C:plasma membrane"/>
    <property type="evidence" value="ECO:0007669"/>
    <property type="project" value="UniProtKB-SubCell"/>
</dbReference>
<dbReference type="Proteomes" id="UP000569018">
    <property type="component" value="Unassembled WGS sequence"/>
</dbReference>
<evidence type="ECO:0000313" key="9">
    <source>
        <dbReference type="EMBL" id="GFP39462.1"/>
    </source>
</evidence>
<dbReference type="EMBL" id="BLSD01000055">
    <property type="protein sequence ID" value="GFP39462.1"/>
    <property type="molecule type" value="Genomic_DNA"/>
</dbReference>
<evidence type="ECO:0000256" key="3">
    <source>
        <dbReference type="ARBA" id="ARBA00022475"/>
    </source>
</evidence>
<evidence type="ECO:0000256" key="4">
    <source>
        <dbReference type="ARBA" id="ARBA00022692"/>
    </source>
</evidence>
<protein>
    <submittedName>
        <fullName evidence="9">Arabinogalactan oligomer / maltooligosaccharide transport system permease protein</fullName>
    </submittedName>
</protein>
<dbReference type="InterPro" id="IPR000515">
    <property type="entry name" value="MetI-like"/>
</dbReference>
<comment type="subcellular location">
    <subcellularLocation>
        <location evidence="1 7">Cell membrane</location>
        <topology evidence="1 7">Multi-pass membrane protein</topology>
    </subcellularLocation>
</comment>
<keyword evidence="6 7" id="KW-0472">Membrane</keyword>
<reference evidence="9" key="1">
    <citation type="journal article" date="2020" name="Front. Microbiol.">
        <title>Single-cell genomics of novel Actinobacteria with the Wood-Ljungdahl pathway discovered in a serpentinizing system.</title>
        <authorList>
            <person name="Merino N."/>
            <person name="Kawai M."/>
            <person name="Boyd E.S."/>
            <person name="Colman D.R."/>
            <person name="McGlynn S.E."/>
            <person name="Nealson K.H."/>
            <person name="Kurokawa K."/>
            <person name="Hongoh Y."/>
        </authorList>
    </citation>
    <scope>NUCLEOTIDE SEQUENCE [LARGE SCALE GENOMIC DNA]</scope>
    <source>
        <strain evidence="9">S47</strain>
    </source>
</reference>